<evidence type="ECO:0000313" key="2">
    <source>
        <dbReference type="EMBL" id="CDT25126.1"/>
    </source>
</evidence>
<sequence>MKPIVEGMGLDWSYQPRKLSSNKERWSVAVIATVAQDPKNRDLLCIPLRKLFYSIQIKNLHNSPRNI</sequence>
<protein>
    <recommendedName>
        <fullName evidence="1">Antirepressor protein ant N-terminal domain-containing protein</fullName>
    </recommendedName>
</protein>
<proteinExistence type="predicted"/>
<dbReference type="Pfam" id="PF10547">
    <property type="entry name" value="P22_AR_N"/>
    <property type="match status" value="1"/>
</dbReference>
<keyword evidence="3" id="KW-1185">Reference proteome</keyword>
<feature type="domain" description="Antirepressor protein ant N-terminal" evidence="1">
    <location>
        <begin position="1"/>
        <end position="51"/>
    </location>
</feature>
<comment type="caution">
    <text evidence="2">The sequence shown here is derived from an EMBL/GenBank/DDBJ whole genome shotgun (WGS) entry which is preliminary data.</text>
</comment>
<dbReference type="Proteomes" id="UP000049077">
    <property type="component" value="Unassembled WGS sequence"/>
</dbReference>
<gene>
    <name evidence="2" type="ORF">VCR4J5_170126</name>
</gene>
<dbReference type="EMBL" id="CCJX01000079">
    <property type="protein sequence ID" value="CDT25126.1"/>
    <property type="molecule type" value="Genomic_DNA"/>
</dbReference>
<organism evidence="2 3">
    <name type="scientific">Vibrio crassostreae</name>
    <dbReference type="NCBI Taxonomy" id="246167"/>
    <lineage>
        <taxon>Bacteria</taxon>
        <taxon>Pseudomonadati</taxon>
        <taxon>Pseudomonadota</taxon>
        <taxon>Gammaproteobacteria</taxon>
        <taxon>Vibrionales</taxon>
        <taxon>Vibrionaceae</taxon>
        <taxon>Vibrio</taxon>
    </lineage>
</organism>
<dbReference type="InterPro" id="IPR018875">
    <property type="entry name" value="Antirepressor_Ant_N"/>
</dbReference>
<reference evidence="2 3" key="1">
    <citation type="submission" date="2014-06" db="EMBL/GenBank/DDBJ databases">
        <authorList>
            <person name="Le Roux F."/>
        </authorList>
    </citation>
    <scope>NUCLEOTIDE SEQUENCE [LARGE SCALE GENOMIC DNA]</scope>
    <source>
        <strain evidence="2 3">J5-4</strain>
    </source>
</reference>
<name>A0ABM9QSE1_9VIBR</name>
<evidence type="ECO:0000259" key="1">
    <source>
        <dbReference type="Pfam" id="PF10547"/>
    </source>
</evidence>
<evidence type="ECO:0000313" key="3">
    <source>
        <dbReference type="Proteomes" id="UP000049077"/>
    </source>
</evidence>
<accession>A0ABM9QSE1</accession>